<keyword evidence="1" id="KW-0732">Signal</keyword>
<feature type="signal peptide" evidence="1">
    <location>
        <begin position="1"/>
        <end position="22"/>
    </location>
</feature>
<organism evidence="2 3">
    <name type="scientific">Cercophora newfieldiana</name>
    <dbReference type="NCBI Taxonomy" id="92897"/>
    <lineage>
        <taxon>Eukaryota</taxon>
        <taxon>Fungi</taxon>
        <taxon>Dikarya</taxon>
        <taxon>Ascomycota</taxon>
        <taxon>Pezizomycotina</taxon>
        <taxon>Sordariomycetes</taxon>
        <taxon>Sordariomycetidae</taxon>
        <taxon>Sordariales</taxon>
        <taxon>Lasiosphaeriaceae</taxon>
        <taxon>Cercophora</taxon>
    </lineage>
</organism>
<evidence type="ECO:0000313" key="3">
    <source>
        <dbReference type="Proteomes" id="UP001174936"/>
    </source>
</evidence>
<protein>
    <submittedName>
        <fullName evidence="2">Uncharacterized protein</fullName>
    </submittedName>
</protein>
<gene>
    <name evidence="2" type="ORF">B0T16DRAFT_403177</name>
</gene>
<dbReference type="Proteomes" id="UP001174936">
    <property type="component" value="Unassembled WGS sequence"/>
</dbReference>
<proteinExistence type="predicted"/>
<keyword evidence="3" id="KW-1185">Reference proteome</keyword>
<name>A0AA39YGJ8_9PEZI</name>
<reference evidence="2" key="1">
    <citation type="submission" date="2023-06" db="EMBL/GenBank/DDBJ databases">
        <title>Genome-scale phylogeny and comparative genomics of the fungal order Sordariales.</title>
        <authorList>
            <consortium name="Lawrence Berkeley National Laboratory"/>
            <person name="Hensen N."/>
            <person name="Bonometti L."/>
            <person name="Westerberg I."/>
            <person name="Brannstrom I.O."/>
            <person name="Guillou S."/>
            <person name="Cros-Aarteil S."/>
            <person name="Calhoun S."/>
            <person name="Haridas S."/>
            <person name="Kuo A."/>
            <person name="Mondo S."/>
            <person name="Pangilinan J."/>
            <person name="Riley R."/>
            <person name="Labutti K."/>
            <person name="Andreopoulos B."/>
            <person name="Lipzen A."/>
            <person name="Chen C."/>
            <person name="Yanf M."/>
            <person name="Daum C."/>
            <person name="Ng V."/>
            <person name="Clum A."/>
            <person name="Steindorff A."/>
            <person name="Ohm R."/>
            <person name="Martin F."/>
            <person name="Silar P."/>
            <person name="Natvig D."/>
            <person name="Lalanne C."/>
            <person name="Gautier V."/>
            <person name="Ament-Velasquez S.L."/>
            <person name="Kruys A."/>
            <person name="Hutchinson M.I."/>
            <person name="Powell A.J."/>
            <person name="Barry K."/>
            <person name="Miller A.N."/>
            <person name="Grigoriev I.V."/>
            <person name="Debuchy R."/>
            <person name="Gladieux P."/>
            <person name="Thoren M.H."/>
            <person name="Johannesson H."/>
        </authorList>
    </citation>
    <scope>NUCLEOTIDE SEQUENCE</scope>
    <source>
        <strain evidence="2">SMH2532-1</strain>
    </source>
</reference>
<accession>A0AA39YGJ8</accession>
<comment type="caution">
    <text evidence="2">The sequence shown here is derived from an EMBL/GenBank/DDBJ whole genome shotgun (WGS) entry which is preliminary data.</text>
</comment>
<dbReference type="AlphaFoldDB" id="A0AA39YGJ8"/>
<evidence type="ECO:0000313" key="2">
    <source>
        <dbReference type="EMBL" id="KAK0651101.1"/>
    </source>
</evidence>
<dbReference type="EMBL" id="JAULSV010000002">
    <property type="protein sequence ID" value="KAK0651101.1"/>
    <property type="molecule type" value="Genomic_DNA"/>
</dbReference>
<feature type="chain" id="PRO_5041242208" evidence="1">
    <location>
        <begin position="23"/>
        <end position="119"/>
    </location>
</feature>
<evidence type="ECO:0000256" key="1">
    <source>
        <dbReference type="SAM" id="SignalP"/>
    </source>
</evidence>
<sequence>MPKPTTLLHAGVFLCSLQPVFCAPVPACAPPDLNTPLWTVSDWSTDFTLPDGGAVIFRLYNTLTGYGALCFRRGPFPEGQCIWVEGGIGEDDDTETGFSYDEKVGDLLVYQEWSCDAGR</sequence>